<feature type="transmembrane region" description="Helical" evidence="14">
    <location>
        <begin position="7"/>
        <end position="27"/>
    </location>
</feature>
<name>A0A7K3WNH4_9FLAO</name>
<comment type="caution">
    <text evidence="17">The sequence shown here is derived from an EMBL/GenBank/DDBJ whole genome shotgun (WGS) entry which is preliminary data.</text>
</comment>
<dbReference type="InterPro" id="IPR012338">
    <property type="entry name" value="Beta-lactam/transpept-like"/>
</dbReference>
<evidence type="ECO:0000256" key="14">
    <source>
        <dbReference type="SAM" id="Phobius"/>
    </source>
</evidence>
<dbReference type="InterPro" id="IPR017790">
    <property type="entry name" value="Penicillin-binding_protein_2"/>
</dbReference>
<feature type="domain" description="Penicillin-binding protein dimerisation" evidence="16">
    <location>
        <begin position="49"/>
        <end position="211"/>
    </location>
</feature>
<dbReference type="Pfam" id="PF03717">
    <property type="entry name" value="PBP_dimer"/>
    <property type="match status" value="1"/>
</dbReference>
<dbReference type="GO" id="GO:0009002">
    <property type="term" value="F:serine-type D-Ala-D-Ala carboxypeptidase activity"/>
    <property type="evidence" value="ECO:0007669"/>
    <property type="project" value="UniProtKB-EC"/>
</dbReference>
<evidence type="ECO:0000256" key="8">
    <source>
        <dbReference type="ARBA" id="ARBA00022801"/>
    </source>
</evidence>
<dbReference type="GO" id="GO:0008360">
    <property type="term" value="P:regulation of cell shape"/>
    <property type="evidence" value="ECO:0007669"/>
    <property type="project" value="UniProtKB-KW"/>
</dbReference>
<dbReference type="EMBL" id="JAAGVY010000007">
    <property type="protein sequence ID" value="NEN23044.1"/>
    <property type="molecule type" value="Genomic_DNA"/>
</dbReference>
<evidence type="ECO:0000256" key="13">
    <source>
        <dbReference type="ARBA" id="ARBA00023316"/>
    </source>
</evidence>
<evidence type="ECO:0000256" key="6">
    <source>
        <dbReference type="ARBA" id="ARBA00022670"/>
    </source>
</evidence>
<sequence>MNLSDRKFVIVIIFITIGLIFSLRLFFLQVVDEEWKVMAASASERVITEYPARGLIYDRNGELLVSNTAVYDLMVIPRDMKNIDTLAFCALLEIDTAEFNAKINAARKYSRYKPTAFAKQIPAALYVDIAENLYRFPGFYGQPRTLRYYPEPIAAHTMGYVSEVTPSIIEKNNYYQRGDYIGANGIESIYEEPLRGKRGKRLVLVDVHNNEQGSFADGQYDTLATVGKNLTSSLDLQLQAYGEKLMKNKRGSIVAIEPATGEILCLITNPNYDPNLLVGRVRGKNYKALSEDTLKPLFNRALMARYPPGSTFKLLQGLIGLDEKVIDENTSFSCHGGYYYAGRRLGCHAHASPVSLLFSIQTSCNAYYCNVFKRILDKYPTSEEGYTIWREHLAKFGLGSRLMVDMTSEVSGFVPASTYYDKFYGRNRWNAHTVISLAIGQGELGITPLQVANFTAAIANRGWYYTPHVIKEIDGEAITDSIYTQKHVTGISKENFEMVIEGMYRVIESGTGRGVRFSKDIEVCGKTGTAQNPHGKDHSIFIAFAPKDDPKIAIAVYVENVGFGSTWAAPITSLMIEQYLTDTITRPRIETRMLEADLLHNH</sequence>
<dbReference type="AlphaFoldDB" id="A0A7K3WNH4"/>
<keyword evidence="10" id="KW-0573">Peptidoglycan synthesis</keyword>
<keyword evidence="5 17" id="KW-0121">Carboxypeptidase</keyword>
<dbReference type="InterPro" id="IPR050515">
    <property type="entry name" value="Beta-lactam/transpept"/>
</dbReference>
<dbReference type="SUPFAM" id="SSF56601">
    <property type="entry name" value="beta-lactamase/transpeptidase-like"/>
    <property type="match status" value="1"/>
</dbReference>
<dbReference type="Gene3D" id="3.30.1390.30">
    <property type="entry name" value="Penicillin-binding protein 2a, domain 3"/>
    <property type="match status" value="1"/>
</dbReference>
<dbReference type="GO" id="GO:0071972">
    <property type="term" value="F:peptidoglycan L,D-transpeptidase activity"/>
    <property type="evidence" value="ECO:0007669"/>
    <property type="project" value="TreeGrafter"/>
</dbReference>
<evidence type="ECO:0000256" key="2">
    <source>
        <dbReference type="ARBA" id="ARBA00004236"/>
    </source>
</evidence>
<evidence type="ECO:0000259" key="15">
    <source>
        <dbReference type="Pfam" id="PF00905"/>
    </source>
</evidence>
<keyword evidence="9" id="KW-0133">Cell shape</keyword>
<dbReference type="GO" id="GO:0009252">
    <property type="term" value="P:peptidoglycan biosynthetic process"/>
    <property type="evidence" value="ECO:0007669"/>
    <property type="project" value="UniProtKB-KW"/>
</dbReference>
<evidence type="ECO:0000256" key="3">
    <source>
        <dbReference type="ARBA" id="ARBA00022475"/>
    </source>
</evidence>
<dbReference type="FunFam" id="3.40.710.10:FF:000024">
    <property type="entry name" value="Penicillin-binding protein 2"/>
    <property type="match status" value="1"/>
</dbReference>
<dbReference type="EC" id="3.4.16.4" evidence="17"/>
<dbReference type="InterPro" id="IPR005311">
    <property type="entry name" value="PBP_dimer"/>
</dbReference>
<dbReference type="RefSeq" id="WP_163283859.1">
    <property type="nucleotide sequence ID" value="NZ_JAAGVY010000007.1"/>
</dbReference>
<dbReference type="GO" id="GO:0006508">
    <property type="term" value="P:proteolysis"/>
    <property type="evidence" value="ECO:0007669"/>
    <property type="project" value="UniProtKB-KW"/>
</dbReference>
<evidence type="ECO:0000313" key="17">
    <source>
        <dbReference type="EMBL" id="NEN23044.1"/>
    </source>
</evidence>
<protein>
    <submittedName>
        <fullName evidence="17">Penicillin-binding protein 2</fullName>
        <ecNumber evidence="17">3.4.16.4</ecNumber>
    </submittedName>
</protein>
<keyword evidence="7 14" id="KW-0812">Transmembrane</keyword>
<dbReference type="PANTHER" id="PTHR30627:SF2">
    <property type="entry name" value="PEPTIDOGLYCAN D,D-TRANSPEPTIDASE MRDA"/>
    <property type="match status" value="1"/>
</dbReference>
<keyword evidence="18" id="KW-1185">Reference proteome</keyword>
<feature type="domain" description="Penicillin-binding protein transpeptidase" evidence="15">
    <location>
        <begin position="251"/>
        <end position="572"/>
    </location>
</feature>
<keyword evidence="3" id="KW-1003">Cell membrane</keyword>
<evidence type="ECO:0000256" key="7">
    <source>
        <dbReference type="ARBA" id="ARBA00022692"/>
    </source>
</evidence>
<evidence type="ECO:0000256" key="12">
    <source>
        <dbReference type="ARBA" id="ARBA00023136"/>
    </source>
</evidence>
<comment type="subcellular location">
    <subcellularLocation>
        <location evidence="2">Cell membrane</location>
    </subcellularLocation>
    <subcellularLocation>
        <location evidence="1">Membrane</location>
        <topology evidence="1">Single-pass membrane protein</topology>
    </subcellularLocation>
</comment>
<dbReference type="SUPFAM" id="SSF56519">
    <property type="entry name" value="Penicillin binding protein dimerisation domain"/>
    <property type="match status" value="1"/>
</dbReference>
<keyword evidence="13" id="KW-0961">Cell wall biogenesis/degradation</keyword>
<dbReference type="NCBIfam" id="TIGR03423">
    <property type="entry name" value="pbp2_mrdA"/>
    <property type="match status" value="1"/>
</dbReference>
<dbReference type="Gene3D" id="3.40.710.10">
    <property type="entry name" value="DD-peptidase/beta-lactamase superfamily"/>
    <property type="match status" value="1"/>
</dbReference>
<dbReference type="PANTHER" id="PTHR30627">
    <property type="entry name" value="PEPTIDOGLYCAN D,D-TRANSPEPTIDASE"/>
    <property type="match status" value="1"/>
</dbReference>
<dbReference type="Pfam" id="PF00905">
    <property type="entry name" value="Transpeptidase"/>
    <property type="match status" value="1"/>
</dbReference>
<keyword evidence="8 17" id="KW-0378">Hydrolase</keyword>
<evidence type="ECO:0000256" key="10">
    <source>
        <dbReference type="ARBA" id="ARBA00022984"/>
    </source>
</evidence>
<dbReference type="InterPro" id="IPR036138">
    <property type="entry name" value="PBP_dimer_sf"/>
</dbReference>
<organism evidence="17 18">
    <name type="scientific">Cryomorpha ignava</name>
    <dbReference type="NCBI Taxonomy" id="101383"/>
    <lineage>
        <taxon>Bacteria</taxon>
        <taxon>Pseudomonadati</taxon>
        <taxon>Bacteroidota</taxon>
        <taxon>Flavobacteriia</taxon>
        <taxon>Flavobacteriales</taxon>
        <taxon>Cryomorphaceae</taxon>
        <taxon>Cryomorpha</taxon>
    </lineage>
</organism>
<dbReference type="GO" id="GO:0005886">
    <property type="term" value="C:plasma membrane"/>
    <property type="evidence" value="ECO:0007669"/>
    <property type="project" value="UniProtKB-SubCell"/>
</dbReference>
<accession>A0A7K3WNH4</accession>
<dbReference type="Gene3D" id="3.90.1310.10">
    <property type="entry name" value="Penicillin-binding protein 2a (Domain 2)"/>
    <property type="match status" value="1"/>
</dbReference>
<evidence type="ECO:0000259" key="16">
    <source>
        <dbReference type="Pfam" id="PF03717"/>
    </source>
</evidence>
<evidence type="ECO:0000256" key="9">
    <source>
        <dbReference type="ARBA" id="ARBA00022960"/>
    </source>
</evidence>
<evidence type="ECO:0000256" key="11">
    <source>
        <dbReference type="ARBA" id="ARBA00022989"/>
    </source>
</evidence>
<keyword evidence="4" id="KW-0997">Cell inner membrane</keyword>
<keyword evidence="12 14" id="KW-0472">Membrane</keyword>
<evidence type="ECO:0000313" key="18">
    <source>
        <dbReference type="Proteomes" id="UP000486602"/>
    </source>
</evidence>
<proteinExistence type="predicted"/>
<evidence type="ECO:0000256" key="5">
    <source>
        <dbReference type="ARBA" id="ARBA00022645"/>
    </source>
</evidence>
<gene>
    <name evidence="17" type="primary">mrdA</name>
    <name evidence="17" type="ORF">G3O08_05965</name>
</gene>
<dbReference type="GO" id="GO:0008658">
    <property type="term" value="F:penicillin binding"/>
    <property type="evidence" value="ECO:0007669"/>
    <property type="project" value="InterPro"/>
</dbReference>
<evidence type="ECO:0000256" key="1">
    <source>
        <dbReference type="ARBA" id="ARBA00004167"/>
    </source>
</evidence>
<dbReference type="GO" id="GO:0071555">
    <property type="term" value="P:cell wall organization"/>
    <property type="evidence" value="ECO:0007669"/>
    <property type="project" value="UniProtKB-KW"/>
</dbReference>
<dbReference type="InterPro" id="IPR001460">
    <property type="entry name" value="PCN-bd_Tpept"/>
</dbReference>
<keyword evidence="11 14" id="KW-1133">Transmembrane helix</keyword>
<keyword evidence="6" id="KW-0645">Protease</keyword>
<reference evidence="17 18" key="1">
    <citation type="submission" date="2020-02" db="EMBL/GenBank/DDBJ databases">
        <title>Out from the shadows clarifying the taxonomy of the family Cryomorphaceae and related taxa by utilizing the GTDB taxonomic framework.</title>
        <authorList>
            <person name="Bowman J.P."/>
        </authorList>
    </citation>
    <scope>NUCLEOTIDE SEQUENCE [LARGE SCALE GENOMIC DNA]</scope>
    <source>
        <strain evidence="17 18">QSSC 1-22</strain>
    </source>
</reference>
<dbReference type="Proteomes" id="UP000486602">
    <property type="component" value="Unassembled WGS sequence"/>
</dbReference>
<evidence type="ECO:0000256" key="4">
    <source>
        <dbReference type="ARBA" id="ARBA00022519"/>
    </source>
</evidence>